<dbReference type="GO" id="GO:0016787">
    <property type="term" value="F:hydrolase activity"/>
    <property type="evidence" value="ECO:0007669"/>
    <property type="project" value="UniProtKB-KW"/>
</dbReference>
<keyword evidence="11" id="KW-0456">Lyase</keyword>
<evidence type="ECO:0000256" key="11">
    <source>
        <dbReference type="ARBA" id="ARBA00023239"/>
    </source>
</evidence>
<dbReference type="InterPro" id="IPR036049">
    <property type="entry name" value="Ribosomal_uL29_sf"/>
</dbReference>
<dbReference type="Gene3D" id="6.10.250.3450">
    <property type="match status" value="1"/>
</dbReference>
<keyword evidence="8" id="KW-0067">ATP-binding</keyword>
<dbReference type="SMART" id="SM00656">
    <property type="entry name" value="Amb_all"/>
    <property type="match status" value="1"/>
</dbReference>
<name>A0ABD0UMV0_DENTH</name>
<comment type="similarity">
    <text evidence="4">Belongs to the universal ribosomal protein uL29 family.</text>
</comment>
<dbReference type="PROSITE" id="PS00406">
    <property type="entry name" value="ACTINS_1"/>
    <property type="match status" value="1"/>
</dbReference>
<evidence type="ECO:0000313" key="17">
    <source>
        <dbReference type="EMBL" id="KAL0911661.1"/>
    </source>
</evidence>
<comment type="catalytic activity">
    <reaction evidence="13">
        <text>ATP + H2O = ADP + phosphate + H(+)</text>
        <dbReference type="Rhea" id="RHEA:13065"/>
        <dbReference type="ChEBI" id="CHEBI:15377"/>
        <dbReference type="ChEBI" id="CHEBI:15378"/>
        <dbReference type="ChEBI" id="CHEBI:30616"/>
        <dbReference type="ChEBI" id="CHEBI:43474"/>
        <dbReference type="ChEBI" id="CHEBI:456216"/>
    </reaction>
</comment>
<dbReference type="InterPro" id="IPR004000">
    <property type="entry name" value="Actin"/>
</dbReference>
<evidence type="ECO:0000256" key="5">
    <source>
        <dbReference type="ARBA" id="ARBA00022490"/>
    </source>
</evidence>
<dbReference type="InterPro" id="IPR043129">
    <property type="entry name" value="ATPase_NBD"/>
</dbReference>
<evidence type="ECO:0000256" key="13">
    <source>
        <dbReference type="ARBA" id="ARBA00049360"/>
    </source>
</evidence>
<dbReference type="GO" id="GO:0048767">
    <property type="term" value="P:root hair elongation"/>
    <property type="evidence" value="ECO:0007669"/>
    <property type="project" value="UniProtKB-ARBA"/>
</dbReference>
<dbReference type="FunFam" id="3.30.420.40:FF:000291">
    <property type="entry name" value="Actin, alpha skeletal muscle"/>
    <property type="match status" value="1"/>
</dbReference>
<sequence length="889" mass="99338">MGGCFSSAAHKGVPSNPAPSPPPLVPNPSHHNLPKGIAGGVTMALPYAHVDDSIRALAGQAEGFGRHAIGGLHGSIYCVTTLADDGQGSLRDGCRKKEPLWIVFEVSGTIHLSSYLRVSSYKTIDGRGQRVKLTGKGLQLKECEHVIVCNLEFEGGRGHDVDGIQIKPKSRHIWIDRCSLRDYDDGLIDITRESTDITISRCHFAMHDKTMLIGADSSHITDRCIRVTIHHCFFDGTRQRHPRLRFGRVHLYNNYTRNWGIYAAADKEEVVAGWIRSEGDLFLNGSQPCLLEGVGVESVFKAHEHYPTWTMEPASIALKEHTITFTTPNEHVLLHYEGVTYRRHGLCDKNEKEANKKPSEEQPLRKFADRRCEGKLKIRDFELGTCPDVTFCARIKVHELRQKSKTELLNQLNDLKAELALLRVAKVTGGAPNKLSKIKVVRLSIAQVLTVISQKQKAALREAYKNKKFLPLDLRPKKTRAIRRKLTKRQASLKTERQKKKELYFPLRKNLKMADGEEIQPLVCDNGTGMVKAGFAGDDAPRAVFPSIVGRPRHTGVMVGMGQKDAYVGDEAQSKRGILTLKYPIEHGIVSNWDDMEKIWHHTFYNELRVAPEEHPMLLTEAPLNPKANREKMTQIMFETFNVPAMYVAIQAVLSLYASGRTTGIVLDSGDGVSHTVPIYEGYALPHAILRLDLAGRDLTDALMKILTERGYSFTTTAEREIVRDVKEKLAYIALDYEQELETAKTSSAVEKQYELPDGQVITIGAERFRCPEVLFQPSMIGMEAAGIHETTYNSIMKCDVDIRKDLYGNIVLSGGSTMFPGIADRMSKEITALAPSSMKIKVVAPPERKYSVWIGGSILASLSTFQQMWISKGEYDESGPSIVHRKCF</sequence>
<evidence type="ECO:0000259" key="16">
    <source>
        <dbReference type="SMART" id="SM00656"/>
    </source>
</evidence>
<accession>A0ABD0UMV0</accession>
<dbReference type="SUPFAM" id="SSF46561">
    <property type="entry name" value="Ribosomal protein L29 (L29p)"/>
    <property type="match status" value="1"/>
</dbReference>
<dbReference type="SUPFAM" id="SSF51126">
    <property type="entry name" value="Pectin lyase-like"/>
    <property type="match status" value="1"/>
</dbReference>
<dbReference type="InterPro" id="IPR004001">
    <property type="entry name" value="Actin_CS"/>
</dbReference>
<evidence type="ECO:0000256" key="14">
    <source>
        <dbReference type="RuleBase" id="RU000487"/>
    </source>
</evidence>
<evidence type="ECO:0000256" key="3">
    <source>
        <dbReference type="ARBA" id="ARBA00006752"/>
    </source>
</evidence>
<gene>
    <name evidence="17" type="ORF">M5K25_019816</name>
</gene>
<evidence type="ECO:0000313" key="18">
    <source>
        <dbReference type="Proteomes" id="UP001552299"/>
    </source>
</evidence>
<dbReference type="InterPro" id="IPR020902">
    <property type="entry name" value="Actin/actin-like_CS"/>
</dbReference>
<dbReference type="Pfam" id="PF00544">
    <property type="entry name" value="Pectate_lyase_4"/>
    <property type="match status" value="1"/>
</dbReference>
<dbReference type="CDD" id="cd10224">
    <property type="entry name" value="ASKHA_NBD_actin"/>
    <property type="match status" value="1"/>
</dbReference>
<dbReference type="PROSITE" id="PS01132">
    <property type="entry name" value="ACTINS_ACT_LIKE"/>
    <property type="match status" value="1"/>
</dbReference>
<dbReference type="PROSITE" id="PS00432">
    <property type="entry name" value="ACTINS_2"/>
    <property type="match status" value="1"/>
</dbReference>
<keyword evidence="12" id="KW-0687">Ribonucleoprotein</keyword>
<dbReference type="SUPFAM" id="SSF53067">
    <property type="entry name" value="Actin-like ATPase domain"/>
    <property type="match status" value="2"/>
</dbReference>
<evidence type="ECO:0000256" key="4">
    <source>
        <dbReference type="ARBA" id="ARBA00009254"/>
    </source>
</evidence>
<dbReference type="Gene3D" id="2.160.20.10">
    <property type="entry name" value="Single-stranded right-handed beta-helix, Pectin lyase-like"/>
    <property type="match status" value="1"/>
</dbReference>
<dbReference type="SMART" id="SM00268">
    <property type="entry name" value="ACTIN"/>
    <property type="match status" value="1"/>
</dbReference>
<dbReference type="Pfam" id="PF00831">
    <property type="entry name" value="Ribosomal_L29"/>
    <property type="match status" value="1"/>
</dbReference>
<dbReference type="Gene3D" id="3.90.640.10">
    <property type="entry name" value="Actin, Chain A, domain 4"/>
    <property type="match status" value="1"/>
</dbReference>
<evidence type="ECO:0000256" key="10">
    <source>
        <dbReference type="ARBA" id="ARBA00023212"/>
    </source>
</evidence>
<dbReference type="InterPro" id="IPR011050">
    <property type="entry name" value="Pectin_lyase_fold/virulence"/>
</dbReference>
<dbReference type="Proteomes" id="UP001552299">
    <property type="component" value="Unassembled WGS sequence"/>
</dbReference>
<dbReference type="PANTHER" id="PTHR11937">
    <property type="entry name" value="ACTIN"/>
    <property type="match status" value="1"/>
</dbReference>
<evidence type="ECO:0000256" key="8">
    <source>
        <dbReference type="ARBA" id="ARBA00022840"/>
    </source>
</evidence>
<keyword evidence="10" id="KW-0206">Cytoskeleton</keyword>
<dbReference type="FunFam" id="1.10.287.310:FF:000002">
    <property type="entry name" value="60S ribosomal protein L35"/>
    <property type="match status" value="1"/>
</dbReference>
<dbReference type="HAMAP" id="MF_00374">
    <property type="entry name" value="Ribosomal_uL29"/>
    <property type="match status" value="1"/>
</dbReference>
<keyword evidence="18" id="KW-1185">Reference proteome</keyword>
<dbReference type="GO" id="GO:0005840">
    <property type="term" value="C:ribosome"/>
    <property type="evidence" value="ECO:0007669"/>
    <property type="project" value="UniProtKB-KW"/>
</dbReference>
<dbReference type="Gene3D" id="1.10.287.310">
    <property type="match status" value="1"/>
</dbReference>
<protein>
    <recommendedName>
        <fullName evidence="16">Pectate lyase domain-containing protein</fullName>
    </recommendedName>
</protein>
<comment type="similarity">
    <text evidence="3 14">Belongs to the actin family.</text>
</comment>
<comment type="function">
    <text evidence="1">Essential component of cell cytoskeleton; plays an important role in cytoplasmic streaming, cell shape determination, cell division, organelle movement and extension growth.</text>
</comment>
<feature type="domain" description="Pectate lyase" evidence="16">
    <location>
        <begin position="107"/>
        <end position="288"/>
    </location>
</feature>
<evidence type="ECO:0000256" key="15">
    <source>
        <dbReference type="SAM" id="MobiDB-lite"/>
    </source>
</evidence>
<evidence type="ECO:0000256" key="2">
    <source>
        <dbReference type="ARBA" id="ARBA00004245"/>
    </source>
</evidence>
<evidence type="ECO:0000256" key="6">
    <source>
        <dbReference type="ARBA" id="ARBA00022741"/>
    </source>
</evidence>
<dbReference type="InterPro" id="IPR001854">
    <property type="entry name" value="Ribosomal_uL29"/>
</dbReference>
<proteinExistence type="inferred from homology"/>
<keyword evidence="9" id="KW-0689">Ribosomal protein</keyword>
<organism evidence="17 18">
    <name type="scientific">Dendrobium thyrsiflorum</name>
    <name type="common">Pinecone-like raceme dendrobium</name>
    <name type="synonym">Orchid</name>
    <dbReference type="NCBI Taxonomy" id="117978"/>
    <lineage>
        <taxon>Eukaryota</taxon>
        <taxon>Viridiplantae</taxon>
        <taxon>Streptophyta</taxon>
        <taxon>Embryophyta</taxon>
        <taxon>Tracheophyta</taxon>
        <taxon>Spermatophyta</taxon>
        <taxon>Magnoliopsida</taxon>
        <taxon>Liliopsida</taxon>
        <taxon>Asparagales</taxon>
        <taxon>Orchidaceae</taxon>
        <taxon>Epidendroideae</taxon>
        <taxon>Malaxideae</taxon>
        <taxon>Dendrobiinae</taxon>
        <taxon>Dendrobium</taxon>
    </lineage>
</organism>
<dbReference type="PRINTS" id="PR00190">
    <property type="entry name" value="ACTIN"/>
</dbReference>
<comment type="subcellular location">
    <subcellularLocation>
        <location evidence="2">Cytoplasm</location>
        <location evidence="2">Cytoskeleton</location>
    </subcellularLocation>
</comment>
<feature type="compositionally biased region" description="Pro residues" evidence="15">
    <location>
        <begin position="16"/>
        <end position="26"/>
    </location>
</feature>
<dbReference type="FunFam" id="3.30.420.40:FF:000058">
    <property type="entry name" value="Putative actin-related protein 5"/>
    <property type="match status" value="1"/>
</dbReference>
<evidence type="ECO:0000256" key="9">
    <source>
        <dbReference type="ARBA" id="ARBA00022980"/>
    </source>
</evidence>
<dbReference type="GO" id="GO:0005856">
    <property type="term" value="C:cytoskeleton"/>
    <property type="evidence" value="ECO:0007669"/>
    <property type="project" value="UniProtKB-SubCell"/>
</dbReference>
<keyword evidence="7" id="KW-0378">Hydrolase</keyword>
<evidence type="ECO:0000256" key="7">
    <source>
        <dbReference type="ARBA" id="ARBA00022801"/>
    </source>
</evidence>
<dbReference type="AlphaFoldDB" id="A0ABD0UMV0"/>
<keyword evidence="5" id="KW-0963">Cytoplasm</keyword>
<keyword evidence="6" id="KW-0547">Nucleotide-binding</keyword>
<comment type="caution">
    <text evidence="17">The sequence shown here is derived from an EMBL/GenBank/DDBJ whole genome shotgun (WGS) entry which is preliminary data.</text>
</comment>
<dbReference type="FunFam" id="3.30.420.40:FF:000404">
    <property type="entry name" value="Major actin"/>
    <property type="match status" value="1"/>
</dbReference>
<dbReference type="NCBIfam" id="TIGR00012">
    <property type="entry name" value="L29"/>
    <property type="match status" value="1"/>
</dbReference>
<dbReference type="CDD" id="cd00427">
    <property type="entry name" value="Ribosomal_L29_HIP"/>
    <property type="match status" value="1"/>
</dbReference>
<dbReference type="Pfam" id="PF00022">
    <property type="entry name" value="Actin"/>
    <property type="match status" value="1"/>
</dbReference>
<dbReference type="GO" id="GO:0005524">
    <property type="term" value="F:ATP binding"/>
    <property type="evidence" value="ECO:0007669"/>
    <property type="project" value="UniProtKB-KW"/>
</dbReference>
<dbReference type="InterPro" id="IPR002022">
    <property type="entry name" value="Pec_lyase"/>
</dbReference>
<reference evidence="17 18" key="1">
    <citation type="journal article" date="2024" name="Plant Biotechnol. J.">
        <title>Dendrobium thyrsiflorum genome and its molecular insights into genes involved in important horticultural traits.</title>
        <authorList>
            <person name="Chen B."/>
            <person name="Wang J.Y."/>
            <person name="Zheng P.J."/>
            <person name="Li K.L."/>
            <person name="Liang Y.M."/>
            <person name="Chen X.F."/>
            <person name="Zhang C."/>
            <person name="Zhao X."/>
            <person name="He X."/>
            <person name="Zhang G.Q."/>
            <person name="Liu Z.J."/>
            <person name="Xu Q."/>
        </authorList>
    </citation>
    <scope>NUCLEOTIDE SEQUENCE [LARGE SCALE GENOMIC DNA]</scope>
    <source>
        <strain evidence="17">GZMU011</strain>
    </source>
</reference>
<evidence type="ECO:0000256" key="12">
    <source>
        <dbReference type="ARBA" id="ARBA00023274"/>
    </source>
</evidence>
<dbReference type="Gene3D" id="3.30.420.40">
    <property type="match status" value="2"/>
</dbReference>
<dbReference type="FunFam" id="3.90.640.10:FF:000001">
    <property type="entry name" value="Actin, muscle"/>
    <property type="match status" value="1"/>
</dbReference>
<feature type="region of interest" description="Disordered" evidence="15">
    <location>
        <begin position="1"/>
        <end position="35"/>
    </location>
</feature>
<dbReference type="InterPro" id="IPR012334">
    <property type="entry name" value="Pectin_lyas_fold"/>
</dbReference>
<dbReference type="FunFam" id="6.10.250.3450:FF:000001">
    <property type="entry name" value="60S ribosomal protein L35"/>
    <property type="match status" value="1"/>
</dbReference>
<dbReference type="GO" id="GO:1990904">
    <property type="term" value="C:ribonucleoprotein complex"/>
    <property type="evidence" value="ECO:0007669"/>
    <property type="project" value="UniProtKB-KW"/>
</dbReference>
<dbReference type="EMBL" id="JANQDX010000015">
    <property type="protein sequence ID" value="KAL0911661.1"/>
    <property type="molecule type" value="Genomic_DNA"/>
</dbReference>
<evidence type="ECO:0000256" key="1">
    <source>
        <dbReference type="ARBA" id="ARBA00003589"/>
    </source>
</evidence>
<dbReference type="GO" id="GO:0016829">
    <property type="term" value="F:lyase activity"/>
    <property type="evidence" value="ECO:0007669"/>
    <property type="project" value="UniProtKB-KW"/>
</dbReference>